<evidence type="ECO:0000313" key="1">
    <source>
        <dbReference type="EMBL" id="KAJ7419626.1"/>
    </source>
</evidence>
<gene>
    <name evidence="1" type="ORF">WISP_52851</name>
</gene>
<protein>
    <submittedName>
        <fullName evidence="1">Uncharacterized protein</fullName>
    </submittedName>
</protein>
<proteinExistence type="predicted"/>
<comment type="caution">
    <text evidence="1">The sequence shown here is derived from an EMBL/GenBank/DDBJ whole genome shotgun (WGS) entry which is preliminary data.</text>
</comment>
<sequence length="105" mass="11635">MMLLLGETCQTLWSVSPTWVTEQAQLGGVKGQEEAKTVEVVPTPRDTTPAAWGGNHWNFLCVIVTFIVTDVPEFFLAPHGKLLMGRGSASSALWRTWKWTDTGMK</sequence>
<keyword evidence="2" id="KW-1185">Reference proteome</keyword>
<reference evidence="1" key="1">
    <citation type="submission" date="2019-10" db="EMBL/GenBank/DDBJ databases">
        <authorList>
            <person name="Soares A.E.R."/>
            <person name="Aleixo A."/>
            <person name="Schneider P."/>
            <person name="Miyaki C.Y."/>
            <person name="Schneider M.P."/>
            <person name="Mello C."/>
            <person name="Vasconcelos A.T.R."/>
        </authorList>
    </citation>
    <scope>NUCLEOTIDE SEQUENCE</scope>
    <source>
        <tissue evidence="1">Muscle</tissue>
    </source>
</reference>
<dbReference type="Proteomes" id="UP001145742">
    <property type="component" value="Unassembled WGS sequence"/>
</dbReference>
<accession>A0ABQ9DI83</accession>
<organism evidence="1 2">
    <name type="scientific">Willisornis vidua</name>
    <name type="common">Xingu scale-backed antbird</name>
    <dbReference type="NCBI Taxonomy" id="1566151"/>
    <lineage>
        <taxon>Eukaryota</taxon>
        <taxon>Metazoa</taxon>
        <taxon>Chordata</taxon>
        <taxon>Craniata</taxon>
        <taxon>Vertebrata</taxon>
        <taxon>Euteleostomi</taxon>
        <taxon>Archelosauria</taxon>
        <taxon>Archosauria</taxon>
        <taxon>Dinosauria</taxon>
        <taxon>Saurischia</taxon>
        <taxon>Theropoda</taxon>
        <taxon>Coelurosauria</taxon>
        <taxon>Aves</taxon>
        <taxon>Neognathae</taxon>
        <taxon>Neoaves</taxon>
        <taxon>Telluraves</taxon>
        <taxon>Australaves</taxon>
        <taxon>Passeriformes</taxon>
        <taxon>Thamnophilidae</taxon>
        <taxon>Willisornis</taxon>
    </lineage>
</organism>
<evidence type="ECO:0000313" key="2">
    <source>
        <dbReference type="Proteomes" id="UP001145742"/>
    </source>
</evidence>
<name>A0ABQ9DI83_9PASS</name>
<dbReference type="EMBL" id="WHWB01033479">
    <property type="protein sequence ID" value="KAJ7419626.1"/>
    <property type="molecule type" value="Genomic_DNA"/>
</dbReference>